<accession>A0A8H4PUK4</accession>
<dbReference type="Gene3D" id="3.40.50.880">
    <property type="match status" value="1"/>
</dbReference>
<keyword evidence="3" id="KW-1185">Reference proteome</keyword>
<evidence type="ECO:0000313" key="3">
    <source>
        <dbReference type="Proteomes" id="UP000557566"/>
    </source>
</evidence>
<dbReference type="OrthoDB" id="543156at2759"/>
<dbReference type="PANTHER" id="PTHR43130:SF7">
    <property type="entry name" value="DJ-1_PFPI DOMAIN-CONTAINING PROTEIN"/>
    <property type="match status" value="1"/>
</dbReference>
<name>A0A8H4PUK4_9HYPO</name>
<dbReference type="Proteomes" id="UP000557566">
    <property type="component" value="Unassembled WGS sequence"/>
</dbReference>
<dbReference type="InterPro" id="IPR002818">
    <property type="entry name" value="DJ-1/PfpI"/>
</dbReference>
<feature type="domain" description="DJ-1/PfpI" evidence="1">
    <location>
        <begin position="64"/>
        <end position="193"/>
    </location>
</feature>
<dbReference type="PANTHER" id="PTHR43130">
    <property type="entry name" value="ARAC-FAMILY TRANSCRIPTIONAL REGULATOR"/>
    <property type="match status" value="1"/>
</dbReference>
<dbReference type="Pfam" id="PF01965">
    <property type="entry name" value="DJ-1_PfpI"/>
    <property type="match status" value="1"/>
</dbReference>
<reference evidence="2 3" key="1">
    <citation type="journal article" date="2020" name="Genome Biol. Evol.">
        <title>A new high-quality draft genome assembly of the Chinese cordyceps Ophiocordyceps sinensis.</title>
        <authorList>
            <person name="Shu R."/>
            <person name="Zhang J."/>
            <person name="Meng Q."/>
            <person name="Zhang H."/>
            <person name="Zhou G."/>
            <person name="Li M."/>
            <person name="Wu P."/>
            <person name="Zhao Y."/>
            <person name="Chen C."/>
            <person name="Qin Q."/>
        </authorList>
    </citation>
    <scope>NUCLEOTIDE SEQUENCE [LARGE SCALE GENOMIC DNA]</scope>
    <source>
        <strain evidence="2 3">IOZ07</strain>
    </source>
</reference>
<sequence length="256" mass="27537">MSNKVSIGVFIPNGAQALDTACADVLGVMSKEYLSALPPALRLPHLIALAPRVDMAYITTPSQGRDIPLTSGMVLRATHDYTDPDVAPGRLDIVIVPGPDPSSEFEEGALEWLRRQAGTPGVDVLSICTGILVCGAAGIIDGREASGPRGLQSEIRRRFPKVRLAGDRYRWVRDGNFWSSGGVTNGNDLMAAYARASSKHWPSSIVELCLMMTDVGDRDQVYGQGHGTMMARFGWLLLKSWVASFFCSAGGKDKIG</sequence>
<gene>
    <name evidence="2" type="ORF">G6O67_002626</name>
</gene>
<evidence type="ECO:0000259" key="1">
    <source>
        <dbReference type="Pfam" id="PF01965"/>
    </source>
</evidence>
<dbReference type="InterPro" id="IPR029062">
    <property type="entry name" value="Class_I_gatase-like"/>
</dbReference>
<evidence type="ECO:0000313" key="2">
    <source>
        <dbReference type="EMBL" id="KAF4510758.1"/>
    </source>
</evidence>
<dbReference type="EMBL" id="JAAVMX010000003">
    <property type="protein sequence ID" value="KAF4510758.1"/>
    <property type="molecule type" value="Genomic_DNA"/>
</dbReference>
<proteinExistence type="predicted"/>
<protein>
    <recommendedName>
        <fullName evidence="1">DJ-1/PfpI domain-containing protein</fullName>
    </recommendedName>
</protein>
<dbReference type="AlphaFoldDB" id="A0A8H4PUK4"/>
<comment type="caution">
    <text evidence="2">The sequence shown here is derived from an EMBL/GenBank/DDBJ whole genome shotgun (WGS) entry which is preliminary data.</text>
</comment>
<organism evidence="2 3">
    <name type="scientific">Ophiocordyceps sinensis</name>
    <dbReference type="NCBI Taxonomy" id="72228"/>
    <lineage>
        <taxon>Eukaryota</taxon>
        <taxon>Fungi</taxon>
        <taxon>Dikarya</taxon>
        <taxon>Ascomycota</taxon>
        <taxon>Pezizomycotina</taxon>
        <taxon>Sordariomycetes</taxon>
        <taxon>Hypocreomycetidae</taxon>
        <taxon>Hypocreales</taxon>
        <taxon>Ophiocordycipitaceae</taxon>
        <taxon>Ophiocordyceps</taxon>
    </lineage>
</organism>
<dbReference type="SUPFAM" id="SSF52317">
    <property type="entry name" value="Class I glutamine amidotransferase-like"/>
    <property type="match status" value="1"/>
</dbReference>
<dbReference type="InterPro" id="IPR052158">
    <property type="entry name" value="INH-QAR"/>
</dbReference>